<evidence type="ECO:0000256" key="6">
    <source>
        <dbReference type="ARBA" id="ARBA00022679"/>
    </source>
</evidence>
<dbReference type="PROSITE" id="PS50109">
    <property type="entry name" value="HIS_KIN"/>
    <property type="match status" value="1"/>
</dbReference>
<evidence type="ECO:0000256" key="11">
    <source>
        <dbReference type="ARBA" id="ARBA00022989"/>
    </source>
</evidence>
<evidence type="ECO:0000256" key="7">
    <source>
        <dbReference type="ARBA" id="ARBA00022692"/>
    </source>
</evidence>
<name>A0A2A9A1B1_BACCE</name>
<dbReference type="InterPro" id="IPR003660">
    <property type="entry name" value="HAMP_dom"/>
</dbReference>
<dbReference type="Gene3D" id="6.10.340.10">
    <property type="match status" value="1"/>
</dbReference>
<keyword evidence="13 15" id="KW-0472">Membrane</keyword>
<evidence type="ECO:0000313" key="19">
    <source>
        <dbReference type="Proteomes" id="UP000220032"/>
    </source>
</evidence>
<keyword evidence="14" id="KW-0175">Coiled coil</keyword>
<reference evidence="18 19" key="1">
    <citation type="submission" date="2017-09" db="EMBL/GenBank/DDBJ databases">
        <title>Large-scale bioinformatics analysis of Bacillus genomes uncovers conserved roles of natural products in bacterial physiology.</title>
        <authorList>
            <consortium name="Agbiome Team Llc"/>
            <person name="Bleich R.M."/>
            <person name="Grubbs K.J."/>
            <person name="Santa Maria K.C."/>
            <person name="Allen S.E."/>
            <person name="Farag S."/>
            <person name="Shank E.A."/>
            <person name="Bowers A."/>
        </authorList>
    </citation>
    <scope>NUCLEOTIDE SEQUENCE [LARGE SCALE GENOMIC DNA]</scope>
    <source>
        <strain evidence="18 19">AFS022681</strain>
    </source>
</reference>
<dbReference type="Proteomes" id="UP000220032">
    <property type="component" value="Unassembled WGS sequence"/>
</dbReference>
<dbReference type="RefSeq" id="WP_098342371.1">
    <property type="nucleotide sequence ID" value="NZ_NTRR01000015.1"/>
</dbReference>
<keyword evidence="7 15" id="KW-0812">Transmembrane</keyword>
<dbReference type="SUPFAM" id="SSF158472">
    <property type="entry name" value="HAMP domain-like"/>
    <property type="match status" value="1"/>
</dbReference>
<dbReference type="GO" id="GO:0016036">
    <property type="term" value="P:cellular response to phosphate starvation"/>
    <property type="evidence" value="ECO:0007669"/>
    <property type="project" value="TreeGrafter"/>
</dbReference>
<dbReference type="SMART" id="SM00304">
    <property type="entry name" value="HAMP"/>
    <property type="match status" value="1"/>
</dbReference>
<comment type="subcellular location">
    <subcellularLocation>
        <location evidence="2">Cell membrane</location>
        <topology evidence="2">Multi-pass membrane protein</topology>
    </subcellularLocation>
</comment>
<dbReference type="SMART" id="SM00387">
    <property type="entry name" value="HATPase_c"/>
    <property type="match status" value="1"/>
</dbReference>
<dbReference type="PROSITE" id="PS50885">
    <property type="entry name" value="HAMP"/>
    <property type="match status" value="1"/>
</dbReference>
<evidence type="ECO:0000259" key="17">
    <source>
        <dbReference type="PROSITE" id="PS50885"/>
    </source>
</evidence>
<dbReference type="InterPro" id="IPR036097">
    <property type="entry name" value="HisK_dim/P_sf"/>
</dbReference>
<keyword evidence="9 18" id="KW-0418">Kinase</keyword>
<proteinExistence type="predicted"/>
<evidence type="ECO:0000313" key="18">
    <source>
        <dbReference type="EMBL" id="PFE16313.1"/>
    </source>
</evidence>
<evidence type="ECO:0000256" key="1">
    <source>
        <dbReference type="ARBA" id="ARBA00000085"/>
    </source>
</evidence>
<evidence type="ECO:0000256" key="10">
    <source>
        <dbReference type="ARBA" id="ARBA00022840"/>
    </source>
</evidence>
<keyword evidence="8" id="KW-0547">Nucleotide-binding</keyword>
<feature type="domain" description="Histidine kinase" evidence="16">
    <location>
        <begin position="399"/>
        <end position="612"/>
    </location>
</feature>
<accession>A0A2A9A1B1</accession>
<evidence type="ECO:0000256" key="2">
    <source>
        <dbReference type="ARBA" id="ARBA00004651"/>
    </source>
</evidence>
<dbReference type="PANTHER" id="PTHR45453">
    <property type="entry name" value="PHOSPHATE REGULON SENSOR PROTEIN PHOR"/>
    <property type="match status" value="1"/>
</dbReference>
<dbReference type="SUPFAM" id="SSF55874">
    <property type="entry name" value="ATPase domain of HSP90 chaperone/DNA topoisomerase II/histidine kinase"/>
    <property type="match status" value="1"/>
</dbReference>
<dbReference type="PANTHER" id="PTHR45453:SF3">
    <property type="entry name" value="HISTIDINE KINASE"/>
    <property type="match status" value="1"/>
</dbReference>
<dbReference type="InterPro" id="IPR003661">
    <property type="entry name" value="HisK_dim/P_dom"/>
</dbReference>
<dbReference type="EC" id="2.7.13.3" evidence="3"/>
<dbReference type="CDD" id="cd06225">
    <property type="entry name" value="HAMP"/>
    <property type="match status" value="1"/>
</dbReference>
<gene>
    <name evidence="18" type="ORF">CN307_10620</name>
</gene>
<dbReference type="SUPFAM" id="SSF47384">
    <property type="entry name" value="Homodimeric domain of signal transducing histidine kinase"/>
    <property type="match status" value="1"/>
</dbReference>
<evidence type="ECO:0000256" key="9">
    <source>
        <dbReference type="ARBA" id="ARBA00022777"/>
    </source>
</evidence>
<feature type="transmembrane region" description="Helical" evidence="15">
    <location>
        <begin position="304"/>
        <end position="323"/>
    </location>
</feature>
<evidence type="ECO:0000256" key="4">
    <source>
        <dbReference type="ARBA" id="ARBA00022475"/>
    </source>
</evidence>
<keyword evidence="11 15" id="KW-1133">Transmembrane helix</keyword>
<evidence type="ECO:0000256" key="15">
    <source>
        <dbReference type="SAM" id="Phobius"/>
    </source>
</evidence>
<evidence type="ECO:0000256" key="8">
    <source>
        <dbReference type="ARBA" id="ARBA00022741"/>
    </source>
</evidence>
<dbReference type="CDD" id="cd00082">
    <property type="entry name" value="HisKA"/>
    <property type="match status" value="1"/>
</dbReference>
<evidence type="ECO:0000256" key="14">
    <source>
        <dbReference type="SAM" id="Coils"/>
    </source>
</evidence>
<feature type="domain" description="HAMP" evidence="17">
    <location>
        <begin position="325"/>
        <end position="377"/>
    </location>
</feature>
<dbReference type="GO" id="GO:0000155">
    <property type="term" value="F:phosphorelay sensor kinase activity"/>
    <property type="evidence" value="ECO:0007669"/>
    <property type="project" value="InterPro"/>
</dbReference>
<dbReference type="GO" id="GO:0005886">
    <property type="term" value="C:plasma membrane"/>
    <property type="evidence" value="ECO:0007669"/>
    <property type="project" value="UniProtKB-SubCell"/>
</dbReference>
<feature type="coiled-coil region" evidence="14">
    <location>
        <begin position="358"/>
        <end position="392"/>
    </location>
</feature>
<keyword evidence="12" id="KW-0902">Two-component regulatory system</keyword>
<dbReference type="FunFam" id="1.10.287.130:FF:000001">
    <property type="entry name" value="Two-component sensor histidine kinase"/>
    <property type="match status" value="1"/>
</dbReference>
<dbReference type="AlphaFoldDB" id="A0A2A9A1B1"/>
<dbReference type="SMART" id="SM00388">
    <property type="entry name" value="HisKA"/>
    <property type="match status" value="1"/>
</dbReference>
<dbReference type="GO" id="GO:0005524">
    <property type="term" value="F:ATP binding"/>
    <property type="evidence" value="ECO:0007669"/>
    <property type="project" value="UniProtKB-KW"/>
</dbReference>
<keyword evidence="5" id="KW-0597">Phosphoprotein</keyword>
<dbReference type="Pfam" id="PF02518">
    <property type="entry name" value="HATPase_c"/>
    <property type="match status" value="1"/>
</dbReference>
<keyword evidence="10" id="KW-0067">ATP-binding</keyword>
<dbReference type="InterPro" id="IPR003594">
    <property type="entry name" value="HATPase_dom"/>
</dbReference>
<organism evidence="18 19">
    <name type="scientific">Bacillus cereus</name>
    <dbReference type="NCBI Taxonomy" id="1396"/>
    <lineage>
        <taxon>Bacteria</taxon>
        <taxon>Bacillati</taxon>
        <taxon>Bacillota</taxon>
        <taxon>Bacilli</taxon>
        <taxon>Bacillales</taxon>
        <taxon>Bacillaceae</taxon>
        <taxon>Bacillus</taxon>
        <taxon>Bacillus cereus group</taxon>
    </lineage>
</organism>
<dbReference type="Pfam" id="PF00512">
    <property type="entry name" value="HisKA"/>
    <property type="match status" value="1"/>
</dbReference>
<evidence type="ECO:0000256" key="12">
    <source>
        <dbReference type="ARBA" id="ARBA00023012"/>
    </source>
</evidence>
<dbReference type="GO" id="GO:0004721">
    <property type="term" value="F:phosphoprotein phosphatase activity"/>
    <property type="evidence" value="ECO:0007669"/>
    <property type="project" value="TreeGrafter"/>
</dbReference>
<dbReference type="Gene3D" id="1.10.287.130">
    <property type="match status" value="1"/>
</dbReference>
<evidence type="ECO:0000256" key="13">
    <source>
        <dbReference type="ARBA" id="ARBA00023136"/>
    </source>
</evidence>
<keyword evidence="4" id="KW-1003">Cell membrane</keyword>
<dbReference type="InterPro" id="IPR050351">
    <property type="entry name" value="BphY/WalK/GraS-like"/>
</dbReference>
<evidence type="ECO:0000256" key="5">
    <source>
        <dbReference type="ARBA" id="ARBA00022553"/>
    </source>
</evidence>
<dbReference type="Pfam" id="PF00672">
    <property type="entry name" value="HAMP"/>
    <property type="match status" value="1"/>
</dbReference>
<dbReference type="EMBL" id="NTRR01000015">
    <property type="protein sequence ID" value="PFE16313.1"/>
    <property type="molecule type" value="Genomic_DNA"/>
</dbReference>
<dbReference type="InterPro" id="IPR005467">
    <property type="entry name" value="His_kinase_dom"/>
</dbReference>
<keyword evidence="6" id="KW-0808">Transferase</keyword>
<dbReference type="Gene3D" id="3.30.565.10">
    <property type="entry name" value="Histidine kinase-like ATPase, C-terminal domain"/>
    <property type="match status" value="1"/>
</dbReference>
<comment type="catalytic activity">
    <reaction evidence="1">
        <text>ATP + protein L-histidine = ADP + protein N-phospho-L-histidine.</text>
        <dbReference type="EC" id="2.7.13.3"/>
    </reaction>
</comment>
<dbReference type="InterPro" id="IPR036890">
    <property type="entry name" value="HATPase_C_sf"/>
</dbReference>
<evidence type="ECO:0000256" key="3">
    <source>
        <dbReference type="ARBA" id="ARBA00012438"/>
    </source>
</evidence>
<comment type="caution">
    <text evidence="18">The sequence shown here is derived from an EMBL/GenBank/DDBJ whole genome shotgun (WGS) entry which is preliminary data.</text>
</comment>
<evidence type="ECO:0000259" key="16">
    <source>
        <dbReference type="PROSITE" id="PS50109"/>
    </source>
</evidence>
<sequence length="616" mass="71490">MRKKIVLQLFFLTFLLCCMIIAVIFFGQMYVTKYLYIDKEKESVHKQLQQYSKYYEKHSHDEKKMQNIEETYANQYGILIARLDKEANIKMLPSGDYYLKVVDKETPEKTSKVVFNNIVNAKEYMDPDFSIIITGFINKISTVAVLNAASKDLGREIIIPMSMRVKGYDTSFDSSIYHQIIKNMFDGTKEGIHVIKNDRRNTLYYLDGVVKEISMPNYSNPDAIETLYNNDIFAKRILNFQADWITNKVKLENRGWTQKEIRINDIQYIETIQPIIKNGQVQEMVYTLSSLQPLTKAADLMSDYYIYVIAFVLVLSLVVSFYYSRIITKPLLKINEATKKIMKFEFQNQLSIKSKNEIGELSANINQLSDRMEGYINQLKDDLEKEKQLEQTRKDFIAGVSHELKTPLSVMQVSASMLQDGIAPEMNQYYWGALEKEIEKMNVMIDEMLNLAKYESGTYQIQMEQVHIGNLIQQAEKDLHGQIDEKSLQIKMNIDDVRVKGKANLLEQVITNLFSNAIHYTDAKQTIMIDVQEEKHAVYIGFENKGSHIAEENIEKIWDQFYRVDKSRKRVCGGTGLGLSIVKNIFELHAAEYGVTNTEDGVLFYFRLEKWDQSSE</sequence>
<dbReference type="FunFam" id="3.30.565.10:FF:000006">
    <property type="entry name" value="Sensor histidine kinase WalK"/>
    <property type="match status" value="1"/>
</dbReference>
<protein>
    <recommendedName>
        <fullName evidence="3">histidine kinase</fullName>
        <ecNumber evidence="3">2.7.13.3</ecNumber>
    </recommendedName>
</protein>